<dbReference type="AlphaFoldDB" id="A0AAV7JN87"/>
<evidence type="ECO:0000313" key="14">
    <source>
        <dbReference type="Proteomes" id="UP001165289"/>
    </source>
</evidence>
<dbReference type="InterPro" id="IPR000836">
    <property type="entry name" value="PRTase_dom"/>
</dbReference>
<evidence type="ECO:0000256" key="3">
    <source>
        <dbReference type="ARBA" id="ARBA00004496"/>
    </source>
</evidence>
<comment type="catalytic activity">
    <reaction evidence="1">
        <text>AMP + diphosphate = 5-phospho-alpha-D-ribose 1-diphosphate + adenine</text>
        <dbReference type="Rhea" id="RHEA:16609"/>
        <dbReference type="ChEBI" id="CHEBI:16708"/>
        <dbReference type="ChEBI" id="CHEBI:33019"/>
        <dbReference type="ChEBI" id="CHEBI:58017"/>
        <dbReference type="ChEBI" id="CHEBI:456215"/>
        <dbReference type="EC" id="2.4.2.7"/>
    </reaction>
</comment>
<evidence type="ECO:0000256" key="1">
    <source>
        <dbReference type="ARBA" id="ARBA00000868"/>
    </source>
</evidence>
<dbReference type="NCBIfam" id="TIGR01090">
    <property type="entry name" value="apt"/>
    <property type="match status" value="1"/>
</dbReference>
<dbReference type="GO" id="GO:0044209">
    <property type="term" value="P:AMP salvage"/>
    <property type="evidence" value="ECO:0007669"/>
    <property type="project" value="TreeGrafter"/>
</dbReference>
<dbReference type="PANTHER" id="PTHR32315:SF3">
    <property type="entry name" value="ADENINE PHOSPHORIBOSYLTRANSFERASE"/>
    <property type="match status" value="1"/>
</dbReference>
<sequence length="189" mass="20653">MAKRDNPNREETIKQLKEQIREVPDFPIKGIAFQDIFSLLKSPVLLKTVINLLIEDAKSFGTNVDIVLGLDARGFLIGPSVAMALNAGFVPVRKGGKLPGDTISHSFEKEYGKDVFEIQKDSIEKGQNVLIIDDLIATGGTMLAACELVKALGGNLIGCQLMIELPSLKGIERVTKVFKGIPFKVLINY</sequence>
<comment type="function">
    <text evidence="2">Catalyzes a salvage reaction resulting in the formation of AMP, that is energically less costly than de novo synthesis.</text>
</comment>
<comment type="caution">
    <text evidence="13">The sequence shown here is derived from an EMBL/GenBank/DDBJ whole genome shotgun (WGS) entry which is preliminary data.</text>
</comment>
<dbReference type="CDD" id="cd06223">
    <property type="entry name" value="PRTases_typeI"/>
    <property type="match status" value="1"/>
</dbReference>
<comment type="subcellular location">
    <subcellularLocation>
        <location evidence="3">Cytoplasm</location>
    </subcellularLocation>
</comment>
<evidence type="ECO:0000256" key="5">
    <source>
        <dbReference type="ARBA" id="ARBA00008391"/>
    </source>
</evidence>
<dbReference type="GO" id="GO:0003999">
    <property type="term" value="F:adenine phosphoribosyltransferase activity"/>
    <property type="evidence" value="ECO:0007669"/>
    <property type="project" value="UniProtKB-EC"/>
</dbReference>
<evidence type="ECO:0000256" key="9">
    <source>
        <dbReference type="ARBA" id="ARBA00022676"/>
    </source>
</evidence>
<protein>
    <recommendedName>
        <fullName evidence="7">Adenine phosphoribosyltransferase</fullName>
        <ecNumber evidence="6">2.4.2.7</ecNumber>
    </recommendedName>
</protein>
<proteinExistence type="inferred from homology"/>
<feature type="domain" description="Phosphoribosyltransferase" evidence="12">
    <location>
        <begin position="39"/>
        <end position="164"/>
    </location>
</feature>
<evidence type="ECO:0000259" key="12">
    <source>
        <dbReference type="Pfam" id="PF00156"/>
    </source>
</evidence>
<accession>A0AAV7JN87</accession>
<dbReference type="Proteomes" id="UP001165289">
    <property type="component" value="Unassembled WGS sequence"/>
</dbReference>
<name>A0AAV7JN87_9METZ</name>
<dbReference type="GO" id="GO:0005737">
    <property type="term" value="C:cytoplasm"/>
    <property type="evidence" value="ECO:0007669"/>
    <property type="project" value="UniProtKB-SubCell"/>
</dbReference>
<dbReference type="SUPFAM" id="SSF53271">
    <property type="entry name" value="PRTase-like"/>
    <property type="match status" value="1"/>
</dbReference>
<dbReference type="PANTHER" id="PTHR32315">
    <property type="entry name" value="ADENINE PHOSPHORIBOSYLTRANSFERASE"/>
    <property type="match status" value="1"/>
</dbReference>
<evidence type="ECO:0000313" key="13">
    <source>
        <dbReference type="EMBL" id="KAI6650292.1"/>
    </source>
</evidence>
<dbReference type="EC" id="2.4.2.7" evidence="6"/>
<dbReference type="Gene3D" id="3.40.50.2020">
    <property type="match status" value="1"/>
</dbReference>
<comment type="pathway">
    <text evidence="4">Purine metabolism; AMP biosynthesis via salvage pathway; AMP from adenine: step 1/1.</text>
</comment>
<keyword evidence="10" id="KW-0808">Transferase</keyword>
<dbReference type="InterPro" id="IPR029057">
    <property type="entry name" value="PRTase-like"/>
</dbReference>
<evidence type="ECO:0000256" key="2">
    <source>
        <dbReference type="ARBA" id="ARBA00003968"/>
    </source>
</evidence>
<dbReference type="InterPro" id="IPR005764">
    <property type="entry name" value="Ade_phspho_trans"/>
</dbReference>
<evidence type="ECO:0000256" key="11">
    <source>
        <dbReference type="ARBA" id="ARBA00022726"/>
    </source>
</evidence>
<keyword evidence="14" id="KW-1185">Reference proteome</keyword>
<dbReference type="FunFam" id="3.40.50.2020:FF:000021">
    <property type="entry name" value="Adenine phosphoribosyltransferase"/>
    <property type="match status" value="1"/>
</dbReference>
<evidence type="ECO:0000256" key="7">
    <source>
        <dbReference type="ARBA" id="ARBA00017366"/>
    </source>
</evidence>
<keyword evidence="11" id="KW-0660">Purine salvage</keyword>
<dbReference type="InterPro" id="IPR050054">
    <property type="entry name" value="UPRTase/APRTase"/>
</dbReference>
<keyword evidence="9 13" id="KW-0328">Glycosyltransferase</keyword>
<dbReference type="NCBIfam" id="NF002634">
    <property type="entry name" value="PRK02304.1-3"/>
    <property type="match status" value="1"/>
</dbReference>
<keyword evidence="8" id="KW-0963">Cytoplasm</keyword>
<dbReference type="HAMAP" id="MF_00004">
    <property type="entry name" value="Aden_phosphoribosyltr"/>
    <property type="match status" value="1"/>
</dbReference>
<gene>
    <name evidence="13" type="ORF">LOD99_5970</name>
</gene>
<dbReference type="Pfam" id="PF00156">
    <property type="entry name" value="Pribosyltran"/>
    <property type="match status" value="1"/>
</dbReference>
<comment type="similarity">
    <text evidence="5">Belongs to the purine/pyrimidine phosphoribosyltransferase family.</text>
</comment>
<organism evidence="13 14">
    <name type="scientific">Oopsacas minuta</name>
    <dbReference type="NCBI Taxonomy" id="111878"/>
    <lineage>
        <taxon>Eukaryota</taxon>
        <taxon>Metazoa</taxon>
        <taxon>Porifera</taxon>
        <taxon>Hexactinellida</taxon>
        <taxon>Hexasterophora</taxon>
        <taxon>Lyssacinosida</taxon>
        <taxon>Leucopsacidae</taxon>
        <taxon>Oopsacas</taxon>
    </lineage>
</organism>
<dbReference type="GO" id="GO:0016208">
    <property type="term" value="F:AMP binding"/>
    <property type="evidence" value="ECO:0007669"/>
    <property type="project" value="TreeGrafter"/>
</dbReference>
<evidence type="ECO:0000256" key="6">
    <source>
        <dbReference type="ARBA" id="ARBA00011893"/>
    </source>
</evidence>
<dbReference type="GO" id="GO:0006168">
    <property type="term" value="P:adenine salvage"/>
    <property type="evidence" value="ECO:0007669"/>
    <property type="project" value="InterPro"/>
</dbReference>
<evidence type="ECO:0000256" key="4">
    <source>
        <dbReference type="ARBA" id="ARBA00004659"/>
    </source>
</evidence>
<reference evidence="13 14" key="1">
    <citation type="journal article" date="2023" name="BMC Biol.">
        <title>The compact genome of the sponge Oopsacas minuta (Hexactinellida) is lacking key metazoan core genes.</title>
        <authorList>
            <person name="Santini S."/>
            <person name="Schenkelaars Q."/>
            <person name="Jourda C."/>
            <person name="Duchesne M."/>
            <person name="Belahbib H."/>
            <person name="Rocher C."/>
            <person name="Selva M."/>
            <person name="Riesgo A."/>
            <person name="Vervoort M."/>
            <person name="Leys S.P."/>
            <person name="Kodjabachian L."/>
            <person name="Le Bivic A."/>
            <person name="Borchiellini C."/>
            <person name="Claverie J.M."/>
            <person name="Renard E."/>
        </authorList>
    </citation>
    <scope>NUCLEOTIDE SEQUENCE [LARGE SCALE GENOMIC DNA]</scope>
    <source>
        <strain evidence="13">SPO-2</strain>
    </source>
</reference>
<dbReference type="GO" id="GO:0002055">
    <property type="term" value="F:adenine binding"/>
    <property type="evidence" value="ECO:0007669"/>
    <property type="project" value="TreeGrafter"/>
</dbReference>
<dbReference type="NCBIfam" id="NF002636">
    <property type="entry name" value="PRK02304.1-5"/>
    <property type="match status" value="1"/>
</dbReference>
<dbReference type="GO" id="GO:0006166">
    <property type="term" value="P:purine ribonucleoside salvage"/>
    <property type="evidence" value="ECO:0007669"/>
    <property type="project" value="UniProtKB-KW"/>
</dbReference>
<evidence type="ECO:0000256" key="8">
    <source>
        <dbReference type="ARBA" id="ARBA00022490"/>
    </source>
</evidence>
<dbReference type="EMBL" id="JAKMXF010000312">
    <property type="protein sequence ID" value="KAI6650292.1"/>
    <property type="molecule type" value="Genomic_DNA"/>
</dbReference>
<evidence type="ECO:0000256" key="10">
    <source>
        <dbReference type="ARBA" id="ARBA00022679"/>
    </source>
</evidence>